<feature type="region of interest" description="Disordered" evidence="1">
    <location>
        <begin position="369"/>
        <end position="412"/>
    </location>
</feature>
<feature type="transmembrane region" description="Helical" evidence="2">
    <location>
        <begin position="137"/>
        <end position="158"/>
    </location>
</feature>
<keyword evidence="4" id="KW-0406">Ion transport</keyword>
<keyword evidence="4" id="KW-0407">Ion channel</keyword>
<name>A0ABS0Y4K8_9HYPH</name>
<evidence type="ECO:0000313" key="4">
    <source>
        <dbReference type="EMBL" id="MBJ6126845.1"/>
    </source>
</evidence>
<keyword evidence="5" id="KW-1185">Reference proteome</keyword>
<dbReference type="Pfam" id="PF07885">
    <property type="entry name" value="Ion_trans_2"/>
    <property type="match status" value="1"/>
</dbReference>
<keyword evidence="2" id="KW-0472">Membrane</keyword>
<feature type="transmembrane region" description="Helical" evidence="2">
    <location>
        <begin position="68"/>
        <end position="92"/>
    </location>
</feature>
<sequence length="412" mass="44513">MSNWLLQLAGGSLVAAAAADVFLTVLYARGGVGLISPFLSRGLWWLFRSVAQLLPRDHRGGLLAFAGPSLLVVTVVTWACLLASGFALIVWPGLGTGVQASQGPTPTDFWTAFYYSGYSLTTLGVGDLVPKTSFYRVLTVLEAGIGFSVFTLALTYFMSVYSALIRRNTLALLLHQMSNRSGDAAELLARLGPGGDFAPARPEITTIATEVLSLLEAHHSYPVLHYFRREEPTFAMARITLMVLDSASLARTALDGEHHRSFVRSGSIEALWGSGLRLLAGTRGFVPRHGHRRGHPDGEAPDADDECRWRARFAAAVQRLQEDGVLTRGAARDGSDEYVALRRLWDSEVWGLARHMAYGVTEIAPHETNLASTGARQQVRPAEPEKTGRTGLAEPGRAAADGSRPCGTENGE</sequence>
<keyword evidence="2" id="KW-1133">Transmembrane helix</keyword>
<keyword evidence="2" id="KW-0812">Transmembrane</keyword>
<gene>
    <name evidence="4" type="ORF">JAO75_15660</name>
</gene>
<evidence type="ECO:0000313" key="5">
    <source>
        <dbReference type="Proteomes" id="UP000620670"/>
    </source>
</evidence>
<dbReference type="Proteomes" id="UP000620670">
    <property type="component" value="Unassembled WGS sequence"/>
</dbReference>
<dbReference type="Gene3D" id="1.10.287.70">
    <property type="match status" value="1"/>
</dbReference>
<organism evidence="4 5">
    <name type="scientific">Microvirga splendida</name>
    <dbReference type="NCBI Taxonomy" id="2795727"/>
    <lineage>
        <taxon>Bacteria</taxon>
        <taxon>Pseudomonadati</taxon>
        <taxon>Pseudomonadota</taxon>
        <taxon>Alphaproteobacteria</taxon>
        <taxon>Hyphomicrobiales</taxon>
        <taxon>Methylobacteriaceae</taxon>
        <taxon>Microvirga</taxon>
    </lineage>
</organism>
<protein>
    <submittedName>
        <fullName evidence="4">Two pore domain potassium channel family protein</fullName>
    </submittedName>
</protein>
<comment type="caution">
    <text evidence="4">The sequence shown here is derived from an EMBL/GenBank/DDBJ whole genome shotgun (WGS) entry which is preliminary data.</text>
</comment>
<dbReference type="SUPFAM" id="SSF81324">
    <property type="entry name" value="Voltage-gated potassium channels"/>
    <property type="match status" value="1"/>
</dbReference>
<feature type="transmembrane region" description="Helical" evidence="2">
    <location>
        <begin position="112"/>
        <end position="130"/>
    </location>
</feature>
<keyword evidence="4" id="KW-0813">Transport</keyword>
<dbReference type="GO" id="GO:0034220">
    <property type="term" value="P:monoatomic ion transmembrane transport"/>
    <property type="evidence" value="ECO:0007669"/>
    <property type="project" value="UniProtKB-KW"/>
</dbReference>
<reference evidence="5" key="1">
    <citation type="submission" date="2020-12" db="EMBL/GenBank/DDBJ databases">
        <title>Hymenobacter sp.</title>
        <authorList>
            <person name="Kim M.K."/>
        </authorList>
    </citation>
    <scope>NUCLEOTIDE SEQUENCE [LARGE SCALE GENOMIC DNA]</scope>
    <source>
        <strain evidence="5">BT325</strain>
    </source>
</reference>
<proteinExistence type="predicted"/>
<dbReference type="RefSeq" id="WP_199050072.1">
    <property type="nucleotide sequence ID" value="NZ_JAELXT010000017.1"/>
</dbReference>
<dbReference type="EMBL" id="JAELXT010000017">
    <property type="protein sequence ID" value="MBJ6126845.1"/>
    <property type="molecule type" value="Genomic_DNA"/>
</dbReference>
<evidence type="ECO:0000256" key="2">
    <source>
        <dbReference type="SAM" id="Phobius"/>
    </source>
</evidence>
<accession>A0ABS0Y4K8</accession>
<evidence type="ECO:0000256" key="1">
    <source>
        <dbReference type="SAM" id="MobiDB-lite"/>
    </source>
</evidence>
<evidence type="ECO:0000259" key="3">
    <source>
        <dbReference type="Pfam" id="PF07885"/>
    </source>
</evidence>
<dbReference type="InterPro" id="IPR013099">
    <property type="entry name" value="K_chnl_dom"/>
</dbReference>
<feature type="domain" description="Potassium channel" evidence="3">
    <location>
        <begin position="91"/>
        <end position="161"/>
    </location>
</feature>